<protein>
    <submittedName>
        <fullName evidence="3">Uncharacterized protein</fullName>
    </submittedName>
</protein>
<dbReference type="AlphaFoldDB" id="A0A2N5VT52"/>
<name>A0A2N5VT52_9BASI</name>
<proteinExistence type="predicted"/>
<evidence type="ECO:0000313" key="3">
    <source>
        <dbReference type="EMBL" id="PLW53179.1"/>
    </source>
</evidence>
<evidence type="ECO:0000313" key="2">
    <source>
        <dbReference type="EMBL" id="PLW12904.1"/>
    </source>
</evidence>
<gene>
    <name evidence="3" type="ORF">PCANC_09774</name>
    <name evidence="2" type="ORF">PCANC_22508</name>
</gene>
<keyword evidence="4" id="KW-1185">Reference proteome</keyword>
<accession>A0A2N5VT52</accession>
<comment type="caution">
    <text evidence="3">The sequence shown here is derived from an EMBL/GenBank/DDBJ whole genome shotgun (WGS) entry which is preliminary data.</text>
</comment>
<dbReference type="EMBL" id="PGCJ01000967">
    <property type="protein sequence ID" value="PLW12904.1"/>
    <property type="molecule type" value="Genomic_DNA"/>
</dbReference>
<reference evidence="3 4" key="1">
    <citation type="submission" date="2017-11" db="EMBL/GenBank/DDBJ databases">
        <title>De novo assembly and phasing of dikaryotic genomes from two isolates of Puccinia coronata f. sp. avenae, the causal agent of oat crown rust.</title>
        <authorList>
            <person name="Miller M.E."/>
            <person name="Zhang Y."/>
            <person name="Omidvar V."/>
            <person name="Sperschneider J."/>
            <person name="Schwessinger B."/>
            <person name="Raley C."/>
            <person name="Palmer J.M."/>
            <person name="Garnica D."/>
            <person name="Upadhyaya N."/>
            <person name="Rathjen J."/>
            <person name="Taylor J.M."/>
            <person name="Park R.F."/>
            <person name="Dodds P.N."/>
            <person name="Hirsch C.D."/>
            <person name="Kianian S.F."/>
            <person name="Figueroa M."/>
        </authorList>
    </citation>
    <scope>NUCLEOTIDE SEQUENCE [LARGE SCALE GENOMIC DNA]</scope>
    <source>
        <strain evidence="3">12NC29</strain>
    </source>
</reference>
<evidence type="ECO:0000313" key="4">
    <source>
        <dbReference type="Proteomes" id="UP000235388"/>
    </source>
</evidence>
<dbReference type="EMBL" id="PGCJ01000066">
    <property type="protein sequence ID" value="PLW53179.1"/>
    <property type="molecule type" value="Genomic_DNA"/>
</dbReference>
<dbReference type="Proteomes" id="UP000235388">
    <property type="component" value="Unassembled WGS sequence"/>
</dbReference>
<feature type="region of interest" description="Disordered" evidence="1">
    <location>
        <begin position="47"/>
        <end position="71"/>
    </location>
</feature>
<sequence length="71" mass="7637">MQIIVCYIHTFTRNACVCDLTGTGCPVAVFWAYRLVGFPRSLQAARDQPVGKARNPVPKPGPAAYSEPTGA</sequence>
<organism evidence="3 4">
    <name type="scientific">Puccinia coronata f. sp. avenae</name>
    <dbReference type="NCBI Taxonomy" id="200324"/>
    <lineage>
        <taxon>Eukaryota</taxon>
        <taxon>Fungi</taxon>
        <taxon>Dikarya</taxon>
        <taxon>Basidiomycota</taxon>
        <taxon>Pucciniomycotina</taxon>
        <taxon>Pucciniomycetes</taxon>
        <taxon>Pucciniales</taxon>
        <taxon>Pucciniaceae</taxon>
        <taxon>Puccinia</taxon>
    </lineage>
</organism>
<evidence type="ECO:0000256" key="1">
    <source>
        <dbReference type="SAM" id="MobiDB-lite"/>
    </source>
</evidence>